<protein>
    <recommendedName>
        <fullName evidence="3">HEAT repeat domain-containing protein</fullName>
    </recommendedName>
</protein>
<keyword evidence="2" id="KW-1185">Reference proteome</keyword>
<evidence type="ECO:0000313" key="2">
    <source>
        <dbReference type="Proteomes" id="UP000666369"/>
    </source>
</evidence>
<dbReference type="SUPFAM" id="SSF48371">
    <property type="entry name" value="ARM repeat"/>
    <property type="match status" value="1"/>
</dbReference>
<gene>
    <name evidence="1" type="ORF">GW587_22645</name>
</gene>
<dbReference type="RefSeq" id="WP_166106921.1">
    <property type="nucleotide sequence ID" value="NZ_JAADJT010000011.1"/>
</dbReference>
<name>A0ABX0FRD4_9BURK</name>
<accession>A0ABX0FRD4</accession>
<reference evidence="1 2" key="1">
    <citation type="submission" date="2020-01" db="EMBL/GenBank/DDBJ databases">
        <authorList>
            <person name="Lee S.D."/>
        </authorList>
    </citation>
    <scope>NUCLEOTIDE SEQUENCE [LARGE SCALE GENOMIC DNA]</scope>
    <source>
        <strain evidence="1 2">SAP-35</strain>
    </source>
</reference>
<dbReference type="InterPro" id="IPR016024">
    <property type="entry name" value="ARM-type_fold"/>
</dbReference>
<dbReference type="InterPro" id="IPR011989">
    <property type="entry name" value="ARM-like"/>
</dbReference>
<evidence type="ECO:0008006" key="3">
    <source>
        <dbReference type="Google" id="ProtNLM"/>
    </source>
</evidence>
<reference evidence="2" key="2">
    <citation type="submission" date="2023-07" db="EMBL/GenBank/DDBJ databases">
        <title>Duganella aceri sp. nov., isolated from tree sap.</title>
        <authorList>
            <person name="Kim I.S."/>
        </authorList>
    </citation>
    <scope>NUCLEOTIDE SEQUENCE [LARGE SCALE GENOMIC DNA]</scope>
    <source>
        <strain evidence="2">SAP-35</strain>
    </source>
</reference>
<organism evidence="1 2">
    <name type="scientific">Duganella aceris</name>
    <dbReference type="NCBI Taxonomy" id="2703883"/>
    <lineage>
        <taxon>Bacteria</taxon>
        <taxon>Pseudomonadati</taxon>
        <taxon>Pseudomonadota</taxon>
        <taxon>Betaproteobacteria</taxon>
        <taxon>Burkholderiales</taxon>
        <taxon>Oxalobacteraceae</taxon>
        <taxon>Telluria group</taxon>
        <taxon>Duganella</taxon>
    </lineage>
</organism>
<proteinExistence type="predicted"/>
<dbReference type="Proteomes" id="UP000666369">
    <property type="component" value="Unassembled WGS sequence"/>
</dbReference>
<evidence type="ECO:0000313" key="1">
    <source>
        <dbReference type="EMBL" id="NGZ87046.1"/>
    </source>
</evidence>
<dbReference type="Gene3D" id="1.25.10.10">
    <property type="entry name" value="Leucine-rich Repeat Variant"/>
    <property type="match status" value="1"/>
</dbReference>
<comment type="caution">
    <text evidence="1">The sequence shown here is derived from an EMBL/GenBank/DDBJ whole genome shotgun (WGS) entry which is preliminary data.</text>
</comment>
<sequence length="214" mass="24569">MEQETMTVDFHVEVEKVRTWLITNRWVDQYDYWWKVGGVVSALQDFLARVQPQDWSEEDVTDLLYVLEQFSTDYIAELLTQNEPMALMIAKHSLARGGVASDEIADQLRHCTQHRDEAEALLIEFMQDKHERTRRLALLSLAEMKSVAVPALAVAAWDTGEEYPRMGALSALKIIESKLFPIYLSLAHEDGRERLVALARKYTDEPGQETRSSI</sequence>
<dbReference type="EMBL" id="JAADJT010000011">
    <property type="protein sequence ID" value="NGZ87046.1"/>
    <property type="molecule type" value="Genomic_DNA"/>
</dbReference>